<dbReference type="AlphaFoldDB" id="U4L498"/>
<protein>
    <submittedName>
        <fullName evidence="2">Similar to Transcriptional regulator CRZ1 acc. no. P53968</fullName>
    </submittedName>
</protein>
<evidence type="ECO:0000313" key="2">
    <source>
        <dbReference type="EMBL" id="CCX04880.1"/>
    </source>
</evidence>
<dbReference type="STRING" id="1076935.U4L498"/>
<name>U4L498_PYROM</name>
<dbReference type="Proteomes" id="UP000018144">
    <property type="component" value="Unassembled WGS sequence"/>
</dbReference>
<dbReference type="OrthoDB" id="8117402at2759"/>
<proteinExistence type="predicted"/>
<evidence type="ECO:0000313" key="3">
    <source>
        <dbReference type="Proteomes" id="UP000018144"/>
    </source>
</evidence>
<feature type="compositionally biased region" description="Basic and acidic residues" evidence="1">
    <location>
        <begin position="131"/>
        <end position="140"/>
    </location>
</feature>
<evidence type="ECO:0000256" key="1">
    <source>
        <dbReference type="SAM" id="MobiDB-lite"/>
    </source>
</evidence>
<organism evidence="2 3">
    <name type="scientific">Pyronema omphalodes (strain CBS 100304)</name>
    <name type="common">Pyronema confluens</name>
    <dbReference type="NCBI Taxonomy" id="1076935"/>
    <lineage>
        <taxon>Eukaryota</taxon>
        <taxon>Fungi</taxon>
        <taxon>Dikarya</taxon>
        <taxon>Ascomycota</taxon>
        <taxon>Pezizomycotina</taxon>
        <taxon>Pezizomycetes</taxon>
        <taxon>Pezizales</taxon>
        <taxon>Pyronemataceae</taxon>
        <taxon>Pyronema</taxon>
    </lineage>
</organism>
<gene>
    <name evidence="2" type="ORF">PCON_03862</name>
</gene>
<reference evidence="2 3" key="1">
    <citation type="journal article" date="2013" name="PLoS Genet.">
        <title>The genome and development-dependent transcriptomes of Pyronema confluens: a window into fungal evolution.</title>
        <authorList>
            <person name="Traeger S."/>
            <person name="Altegoer F."/>
            <person name="Freitag M."/>
            <person name="Gabaldon T."/>
            <person name="Kempken F."/>
            <person name="Kumar A."/>
            <person name="Marcet-Houben M."/>
            <person name="Poggeler S."/>
            <person name="Stajich J.E."/>
            <person name="Nowrousian M."/>
        </authorList>
    </citation>
    <scope>NUCLEOTIDE SEQUENCE [LARGE SCALE GENOMIC DNA]</scope>
    <source>
        <strain evidence="3">CBS 100304</strain>
        <tissue evidence="2">Vegetative mycelium</tissue>
    </source>
</reference>
<keyword evidence="3" id="KW-1185">Reference proteome</keyword>
<feature type="region of interest" description="Disordered" evidence="1">
    <location>
        <begin position="113"/>
        <end position="177"/>
    </location>
</feature>
<accession>U4L498</accession>
<dbReference type="EMBL" id="HF935218">
    <property type="protein sequence ID" value="CCX04880.1"/>
    <property type="molecule type" value="Genomic_DNA"/>
</dbReference>
<sequence length="240" mass="25602">MPRRLPGKIFQYRGNFKAGGTWGCGKIFGRKYALNRHVRSDAGRVCFRPLLDGETAEREPQQRQHTAFPNVIIKKYPALANIAWDTASPEGDYDDNSALEMLENKFKDDLSDAGGIAGGSSGNSFDGGRPGGDRVYDGENRQQGSQQQGAGIGGTVEGEGDTSVTGEAGEDEDGGVDSVPNIFALGNRRIQKDEVGFGGTVEEEGDTSATGVTGADGDEIIASIIKPFGSFGYREQRDEV</sequence>